<evidence type="ECO:0000313" key="7">
    <source>
        <dbReference type="Proteomes" id="UP000078476"/>
    </source>
</evidence>
<comment type="similarity">
    <text evidence="5">Belongs to the DarP family.</text>
</comment>
<gene>
    <name evidence="5" type="primary">darP</name>
    <name evidence="6" type="ORF">A1359_09740</name>
</gene>
<keyword evidence="2 5" id="KW-0690">Ribosome biogenesis</keyword>
<comment type="function">
    <text evidence="5">Member of a network of 50S ribosomal subunit biogenesis factors which assembles along the 30S-50S interface, preventing incorrect 23S rRNA structures from forming. Promotes peptidyl transferase center (PTC) maturation.</text>
</comment>
<dbReference type="EMBL" id="LUUI01000104">
    <property type="protein sequence ID" value="OAI15186.1"/>
    <property type="molecule type" value="Genomic_DNA"/>
</dbReference>
<proteinExistence type="inferred from homology"/>
<keyword evidence="1 5" id="KW-0963">Cytoplasm</keyword>
<dbReference type="CDD" id="cd16331">
    <property type="entry name" value="YjgA-like"/>
    <property type="match status" value="1"/>
</dbReference>
<dbReference type="PIRSF" id="PIRSF016183">
    <property type="entry name" value="UCP016183"/>
    <property type="match status" value="1"/>
</dbReference>
<reference evidence="6 7" key="1">
    <citation type="submission" date="2016-03" db="EMBL/GenBank/DDBJ databases">
        <authorList>
            <person name="Ploux O."/>
        </authorList>
    </citation>
    <scope>NUCLEOTIDE SEQUENCE [LARGE SCALE GENOMIC DNA]</scope>
    <source>
        <strain evidence="6 7">R-45370</strain>
    </source>
</reference>
<dbReference type="OrthoDB" id="5293604at2"/>
<comment type="caution">
    <text evidence="6">The sequence shown here is derived from an EMBL/GenBank/DDBJ whole genome shotgun (WGS) entry which is preliminary data.</text>
</comment>
<dbReference type="RefSeq" id="WP_066982563.1">
    <property type="nucleotide sequence ID" value="NZ_LUUI01000104.1"/>
</dbReference>
<organism evidence="6 7">
    <name type="scientific">Methylomonas lenta</name>
    <dbReference type="NCBI Taxonomy" id="980561"/>
    <lineage>
        <taxon>Bacteria</taxon>
        <taxon>Pseudomonadati</taxon>
        <taxon>Pseudomonadota</taxon>
        <taxon>Gammaproteobacteria</taxon>
        <taxon>Methylococcales</taxon>
        <taxon>Methylococcaceae</taxon>
        <taxon>Methylomonas</taxon>
    </lineage>
</organism>
<dbReference type="Proteomes" id="UP000078476">
    <property type="component" value="Unassembled WGS sequence"/>
</dbReference>
<sequence>MREEDYFEEDVDDEAEHYAIRPNKTQIKKQIGVVLAMAEEICELAPPLIAELNLPDNIEAALLDAGKMGNNSARKRLLKYITSQLRNLDTEAVQEKLARMKNKSVHAVREHHQAERWRDQLLADTSNQQLTAFLNEYPDAESQHIRQLQRNAQKELKEEKPPKSARLLYKYLKDLIADPSYQTDYEVIEPEADDEDEV</sequence>
<dbReference type="AlphaFoldDB" id="A0A177NAU1"/>
<dbReference type="GO" id="GO:0019843">
    <property type="term" value="F:rRNA binding"/>
    <property type="evidence" value="ECO:0007669"/>
    <property type="project" value="UniProtKB-UniRule"/>
</dbReference>
<dbReference type="Gene3D" id="1.10.60.30">
    <property type="entry name" value="PSPTO4464-like domains"/>
    <property type="match status" value="2"/>
</dbReference>
<accession>A0A177NAU1</accession>
<dbReference type="NCBIfam" id="NF003593">
    <property type="entry name" value="PRK05255.1-1"/>
    <property type="match status" value="1"/>
</dbReference>
<dbReference type="GO" id="GO:0043022">
    <property type="term" value="F:ribosome binding"/>
    <property type="evidence" value="ECO:0007669"/>
    <property type="project" value="UniProtKB-UniRule"/>
</dbReference>
<dbReference type="SUPFAM" id="SSF158710">
    <property type="entry name" value="PSPTO4464-like"/>
    <property type="match status" value="1"/>
</dbReference>
<dbReference type="GO" id="GO:1902626">
    <property type="term" value="P:assembly of large subunit precursor of preribosome"/>
    <property type="evidence" value="ECO:0007669"/>
    <property type="project" value="UniProtKB-UniRule"/>
</dbReference>
<evidence type="ECO:0000313" key="6">
    <source>
        <dbReference type="EMBL" id="OAI15186.1"/>
    </source>
</evidence>
<evidence type="ECO:0000256" key="1">
    <source>
        <dbReference type="ARBA" id="ARBA00022490"/>
    </source>
</evidence>
<name>A0A177NAU1_9GAMM</name>
<evidence type="ECO:0000256" key="2">
    <source>
        <dbReference type="ARBA" id="ARBA00022517"/>
    </source>
</evidence>
<dbReference type="HAMAP" id="MF_00765">
    <property type="entry name" value="DarP"/>
    <property type="match status" value="1"/>
</dbReference>
<keyword evidence="4 5" id="KW-0694">RNA-binding</keyword>
<comment type="subcellular location">
    <subcellularLocation>
        <location evidence="5">Cytoplasm</location>
    </subcellularLocation>
    <text evidence="5">Associates with late stage pre-50S ribosomal subunits.</text>
</comment>
<dbReference type="InterPro" id="IPR023153">
    <property type="entry name" value="DarP_sf"/>
</dbReference>
<dbReference type="InterPro" id="IPR006839">
    <property type="entry name" value="DarP"/>
</dbReference>
<dbReference type="STRING" id="980561.A1359_09740"/>
<dbReference type="PANTHER" id="PTHR38101">
    <property type="entry name" value="UPF0307 PROTEIN YJGA"/>
    <property type="match status" value="1"/>
</dbReference>
<dbReference type="Pfam" id="PF04751">
    <property type="entry name" value="DarP"/>
    <property type="match status" value="1"/>
</dbReference>
<evidence type="ECO:0000256" key="4">
    <source>
        <dbReference type="ARBA" id="ARBA00022884"/>
    </source>
</evidence>
<evidence type="ECO:0000256" key="3">
    <source>
        <dbReference type="ARBA" id="ARBA00022730"/>
    </source>
</evidence>
<protein>
    <recommendedName>
        <fullName evidence="5">Dual-action ribosomal maturation protein DarP</fullName>
    </recommendedName>
    <alternativeName>
        <fullName evidence="5">Large ribosomal subunit assembly factor DarP</fullName>
    </alternativeName>
</protein>
<keyword evidence="3 5" id="KW-0699">rRNA-binding</keyword>
<keyword evidence="7" id="KW-1185">Reference proteome</keyword>
<evidence type="ECO:0000256" key="5">
    <source>
        <dbReference type="HAMAP-Rule" id="MF_00765"/>
    </source>
</evidence>
<dbReference type="PANTHER" id="PTHR38101:SF1">
    <property type="entry name" value="UPF0307 PROTEIN YJGA"/>
    <property type="match status" value="1"/>
</dbReference>
<dbReference type="GO" id="GO:0005829">
    <property type="term" value="C:cytosol"/>
    <property type="evidence" value="ECO:0007669"/>
    <property type="project" value="TreeGrafter"/>
</dbReference>